<dbReference type="Gene3D" id="3.30.1490.270">
    <property type="match status" value="1"/>
</dbReference>
<dbReference type="Proteomes" id="UP000248326">
    <property type="component" value="Unassembled WGS sequence"/>
</dbReference>
<accession>A0A318SC48</accession>
<dbReference type="EMBL" id="QJSX01000007">
    <property type="protein sequence ID" value="PYE53890.1"/>
    <property type="molecule type" value="Genomic_DNA"/>
</dbReference>
<feature type="region of interest" description="Disordered" evidence="1">
    <location>
        <begin position="465"/>
        <end position="498"/>
    </location>
</feature>
<dbReference type="InterPro" id="IPR016450">
    <property type="entry name" value="UCP005522"/>
</dbReference>
<dbReference type="SUPFAM" id="SSF56059">
    <property type="entry name" value="Glutathione synthetase ATP-binding domain-like"/>
    <property type="match status" value="1"/>
</dbReference>
<evidence type="ECO:0000313" key="3">
    <source>
        <dbReference type="EMBL" id="PYE53890.1"/>
    </source>
</evidence>
<dbReference type="InterPro" id="IPR051680">
    <property type="entry name" value="ATP-dep_Glu-Cys_Ligase-2"/>
</dbReference>
<dbReference type="PANTHER" id="PTHR34595">
    <property type="entry name" value="BLR5612 PROTEIN"/>
    <property type="match status" value="1"/>
</dbReference>
<dbReference type="Gene3D" id="3.40.50.11290">
    <property type="match status" value="1"/>
</dbReference>
<evidence type="ECO:0000256" key="1">
    <source>
        <dbReference type="SAM" id="MobiDB-lite"/>
    </source>
</evidence>
<protein>
    <submittedName>
        <fullName evidence="3">Putative circularly permuted ATP-grasp superfamily protein</fullName>
    </submittedName>
</protein>
<comment type="caution">
    <text evidence="3">The sequence shown here is derived from an EMBL/GenBank/DDBJ whole genome shotgun (WGS) entry which is preliminary data.</text>
</comment>
<reference evidence="3 4" key="1">
    <citation type="submission" date="2018-06" db="EMBL/GenBank/DDBJ databases">
        <title>Genomic Encyclopedia of Type Strains, Phase IV (KMG-IV): sequencing the most valuable type-strain genomes for metagenomic binning, comparative biology and taxonomic classification.</title>
        <authorList>
            <person name="Goeker M."/>
        </authorList>
    </citation>
    <scope>NUCLEOTIDE SEQUENCE [LARGE SCALE GENOMIC DNA]</scope>
    <source>
        <strain evidence="3 4">DSM 18048</strain>
    </source>
</reference>
<dbReference type="PANTHER" id="PTHR34595:SF7">
    <property type="entry name" value="SLL1039 PROTEIN"/>
    <property type="match status" value="1"/>
</dbReference>
<dbReference type="Pfam" id="PF14403">
    <property type="entry name" value="CP_ATPgrasp_2"/>
    <property type="match status" value="1"/>
</dbReference>
<feature type="compositionally biased region" description="Basic and acidic residues" evidence="1">
    <location>
        <begin position="481"/>
        <end position="498"/>
    </location>
</feature>
<evidence type="ECO:0000313" key="4">
    <source>
        <dbReference type="Proteomes" id="UP000248326"/>
    </source>
</evidence>
<gene>
    <name evidence="3" type="ORF">DES52_107148</name>
</gene>
<organism evidence="3 4">
    <name type="scientific">Deinococcus yavapaiensis KR-236</name>
    <dbReference type="NCBI Taxonomy" id="694435"/>
    <lineage>
        <taxon>Bacteria</taxon>
        <taxon>Thermotogati</taxon>
        <taxon>Deinococcota</taxon>
        <taxon>Deinococci</taxon>
        <taxon>Deinococcales</taxon>
        <taxon>Deinococcaceae</taxon>
        <taxon>Deinococcus</taxon>
    </lineage>
</organism>
<proteinExistence type="predicted"/>
<evidence type="ECO:0000259" key="2">
    <source>
        <dbReference type="Pfam" id="PF14403"/>
    </source>
</evidence>
<dbReference type="InterPro" id="IPR025841">
    <property type="entry name" value="CP_ATPgrasp_2"/>
</dbReference>
<dbReference type="AlphaFoldDB" id="A0A318SC48"/>
<name>A0A318SC48_9DEIO</name>
<sequence>MFDGYAASGFYDEMFDAQGVRAHYERIHAYLQGLGRAEFERRRALLDLAFRNQGITFTVYGGLDVDGAGTERTIPFDPVPRVIPADEWAHIERGLTQRVKALNAFLRDVYGRGEILRDGVIPRELVYSSTHFRREVHGVTVPHGLYTHVVGTDLVRNETGEYLVLEDNLRTPSGVSYLLANRVAMTRALPGLFSGARVRPVQHYTTALLELLRSLSPRDVNDPTIVLLTPGMYNSAYFEHAFLAQQMGIELVEGRDLFVEGGRVWMRTTAGRAQVDVIYRRLDDDFLDPLTFREDSLLGVPGLVEVYRKGRVALANAIGTGVADDKAVYAYVPAMIRYYLSETPILNNVETHLGLDKDGLDFMLSNASSLVIKAVGEAGGYGMLIGPAASKDEIERFLKNVRAHPRGYIAQPTIALSRHPTYYPDSGKFEPAHVDLRPYILVGENITIVPGGLTRVALTRGSLVVNSSQGGGSKDTWVLSEPRRERVQRQHQEQEGGH</sequence>
<keyword evidence="4" id="KW-1185">Reference proteome</keyword>
<dbReference type="RefSeq" id="WP_110886794.1">
    <property type="nucleotide sequence ID" value="NZ_QJSX01000007.1"/>
</dbReference>
<dbReference type="OrthoDB" id="9803842at2"/>
<dbReference type="PIRSF" id="PIRSF005522">
    <property type="entry name" value="UCP005522"/>
    <property type="match status" value="1"/>
</dbReference>
<feature type="domain" description="Circularly permuted ATP-grasp type 2" evidence="2">
    <location>
        <begin position="80"/>
        <end position="457"/>
    </location>
</feature>